<evidence type="ECO:0000313" key="1">
    <source>
        <dbReference type="EMBL" id="MDK3019092.1"/>
    </source>
</evidence>
<reference evidence="1 2" key="1">
    <citation type="submission" date="2023-05" db="EMBL/GenBank/DDBJ databases">
        <title>Pseudodonghicola sp. nov.</title>
        <authorList>
            <person name="Huang J."/>
        </authorList>
    </citation>
    <scope>NUCLEOTIDE SEQUENCE [LARGE SCALE GENOMIC DNA]</scope>
    <source>
        <strain evidence="1 2">IC7</strain>
    </source>
</reference>
<proteinExistence type="predicted"/>
<name>A0ABT7F3C3_9RHOB</name>
<evidence type="ECO:0000313" key="2">
    <source>
        <dbReference type="Proteomes" id="UP001243757"/>
    </source>
</evidence>
<protein>
    <recommendedName>
        <fullName evidence="3">GNAT family N-acetyltransferase</fullName>
    </recommendedName>
</protein>
<gene>
    <name evidence="1" type="ORF">QO033_15520</name>
</gene>
<dbReference type="Proteomes" id="UP001243757">
    <property type="component" value="Unassembled WGS sequence"/>
</dbReference>
<sequence>MTEPIQDPPEHIAILTGAEADTAFEAEWCALFARCYGATEDKGHALFRKYRLNPARFAGLWLGDRLVACYSGLLLDSGIGPVFLATDTMSDGSRGKASVTLGTALYERLAAASVTAVVGYPNENIRHLRQKYLGWTLRGEMNLYVGVPLLWRLGFTGARAEQAGLWQVSRPDSGAFAPLPPLLRLAARGHGYGARRLALTVTLSAARPGPFFLRVPAALVASRQFGYRLLSEDVSAAQMQTMIAALDLDTIDVP</sequence>
<dbReference type="EMBL" id="JASNJD010000012">
    <property type="protein sequence ID" value="MDK3019092.1"/>
    <property type="molecule type" value="Genomic_DNA"/>
</dbReference>
<accession>A0ABT7F3C3</accession>
<keyword evidence="2" id="KW-1185">Reference proteome</keyword>
<evidence type="ECO:0008006" key="3">
    <source>
        <dbReference type="Google" id="ProtNLM"/>
    </source>
</evidence>
<comment type="caution">
    <text evidence="1">The sequence shown here is derived from an EMBL/GenBank/DDBJ whole genome shotgun (WGS) entry which is preliminary data.</text>
</comment>
<organism evidence="1 2">
    <name type="scientific">Pseudodonghicola flavimaris</name>
    <dbReference type="NCBI Taxonomy" id="3050036"/>
    <lineage>
        <taxon>Bacteria</taxon>
        <taxon>Pseudomonadati</taxon>
        <taxon>Pseudomonadota</taxon>
        <taxon>Alphaproteobacteria</taxon>
        <taxon>Rhodobacterales</taxon>
        <taxon>Paracoccaceae</taxon>
        <taxon>Pseudodonghicola</taxon>
    </lineage>
</organism>
<dbReference type="RefSeq" id="WP_284481896.1">
    <property type="nucleotide sequence ID" value="NZ_JASNJD010000012.1"/>
</dbReference>